<keyword evidence="1" id="KW-0812">Transmembrane</keyword>
<evidence type="ECO:0008006" key="3">
    <source>
        <dbReference type="Google" id="ProtNLM"/>
    </source>
</evidence>
<keyword evidence="1" id="KW-0472">Membrane</keyword>
<dbReference type="AlphaFoldDB" id="A0A7C5KI69"/>
<sequence length="195" mass="22114">MWFLNRNFILILAVFAIAFLIIFYANNLEISNKRQYFDLEKQKLTPKDVISFNYDGLKVDCGGGGLGKLNFGDIFSLGKTNVILNNNVHIYNKSFNIYTRELEYNPFEKRGQTNGEVLVEGKDFFFSGRDAKLEKTSTGFILDLQDIDGVALGSPISASKISYNINTKQLSAENSVVHIWKIPIMWLPNVSIELN</sequence>
<reference evidence="2" key="1">
    <citation type="journal article" date="2020" name="mSystems">
        <title>Genome- and Community-Level Interaction Insights into Carbon Utilization and Element Cycling Functions of Hydrothermarchaeota in Hydrothermal Sediment.</title>
        <authorList>
            <person name="Zhou Z."/>
            <person name="Liu Y."/>
            <person name="Xu W."/>
            <person name="Pan J."/>
            <person name="Luo Z.H."/>
            <person name="Li M."/>
        </authorList>
    </citation>
    <scope>NUCLEOTIDE SEQUENCE [LARGE SCALE GENOMIC DNA]</scope>
    <source>
        <strain evidence="2">SpSt-1019</strain>
    </source>
</reference>
<accession>A0A7C5KI69</accession>
<evidence type="ECO:0000256" key="1">
    <source>
        <dbReference type="SAM" id="Phobius"/>
    </source>
</evidence>
<gene>
    <name evidence="2" type="ORF">ENL70_07510</name>
</gene>
<proteinExistence type="predicted"/>
<dbReference type="EMBL" id="DRUY01000253">
    <property type="protein sequence ID" value="HHI66375.1"/>
    <property type="molecule type" value="Genomic_DNA"/>
</dbReference>
<protein>
    <recommendedName>
        <fullName evidence="3">LPS export ABC transporter periplasmic protein LptC</fullName>
    </recommendedName>
</protein>
<organism evidence="2">
    <name type="scientific">Thermodesulfobium narugense</name>
    <dbReference type="NCBI Taxonomy" id="184064"/>
    <lineage>
        <taxon>Bacteria</taxon>
        <taxon>Pseudomonadati</taxon>
        <taxon>Thermodesulfobiota</taxon>
        <taxon>Thermodesulfobiia</taxon>
        <taxon>Thermodesulfobiales</taxon>
        <taxon>Thermodesulfobiaceae</taxon>
        <taxon>Thermodesulfobium</taxon>
    </lineage>
</organism>
<evidence type="ECO:0000313" key="2">
    <source>
        <dbReference type="EMBL" id="HHI66375.1"/>
    </source>
</evidence>
<name>A0A7C5KI69_9BACT</name>
<comment type="caution">
    <text evidence="2">The sequence shown here is derived from an EMBL/GenBank/DDBJ whole genome shotgun (WGS) entry which is preliminary data.</text>
</comment>
<feature type="transmembrane region" description="Helical" evidence="1">
    <location>
        <begin position="6"/>
        <end position="25"/>
    </location>
</feature>
<keyword evidence="1" id="KW-1133">Transmembrane helix</keyword>